<evidence type="ECO:0000256" key="4">
    <source>
        <dbReference type="ARBA" id="ARBA00023180"/>
    </source>
</evidence>
<evidence type="ECO:0000256" key="7">
    <source>
        <dbReference type="SAM" id="MobiDB-lite"/>
    </source>
</evidence>
<dbReference type="Proteomes" id="UP000276215">
    <property type="component" value="Unassembled WGS sequence"/>
</dbReference>
<feature type="region of interest" description="Disordered" evidence="7">
    <location>
        <begin position="438"/>
        <end position="463"/>
    </location>
</feature>
<organism evidence="8 9">
    <name type="scientific">Choiromyces venosus 120613-1</name>
    <dbReference type="NCBI Taxonomy" id="1336337"/>
    <lineage>
        <taxon>Eukaryota</taxon>
        <taxon>Fungi</taxon>
        <taxon>Dikarya</taxon>
        <taxon>Ascomycota</taxon>
        <taxon>Pezizomycotina</taxon>
        <taxon>Pezizomycetes</taxon>
        <taxon>Pezizales</taxon>
        <taxon>Tuberaceae</taxon>
        <taxon>Choiromyces</taxon>
    </lineage>
</organism>
<feature type="binding site" evidence="6">
    <location>
        <position position="198"/>
    </location>
    <ligand>
        <name>Ca(2+)</name>
        <dbReference type="ChEBI" id="CHEBI:29108"/>
        <label>1</label>
        <note>catalytic</note>
    </ligand>
</feature>
<feature type="active site" description="Proton acceptor" evidence="5">
    <location>
        <position position="139"/>
    </location>
</feature>
<reference evidence="8 9" key="1">
    <citation type="journal article" date="2018" name="Nat. Ecol. Evol.">
        <title>Pezizomycetes genomes reveal the molecular basis of ectomycorrhizal truffle lifestyle.</title>
        <authorList>
            <person name="Murat C."/>
            <person name="Payen T."/>
            <person name="Noel B."/>
            <person name="Kuo A."/>
            <person name="Morin E."/>
            <person name="Chen J."/>
            <person name="Kohler A."/>
            <person name="Krizsan K."/>
            <person name="Balestrini R."/>
            <person name="Da Silva C."/>
            <person name="Montanini B."/>
            <person name="Hainaut M."/>
            <person name="Levati E."/>
            <person name="Barry K.W."/>
            <person name="Belfiori B."/>
            <person name="Cichocki N."/>
            <person name="Clum A."/>
            <person name="Dockter R.B."/>
            <person name="Fauchery L."/>
            <person name="Guy J."/>
            <person name="Iotti M."/>
            <person name="Le Tacon F."/>
            <person name="Lindquist E.A."/>
            <person name="Lipzen A."/>
            <person name="Malagnac F."/>
            <person name="Mello A."/>
            <person name="Molinier V."/>
            <person name="Miyauchi S."/>
            <person name="Poulain J."/>
            <person name="Riccioni C."/>
            <person name="Rubini A."/>
            <person name="Sitrit Y."/>
            <person name="Splivallo R."/>
            <person name="Traeger S."/>
            <person name="Wang M."/>
            <person name="Zifcakova L."/>
            <person name="Wipf D."/>
            <person name="Zambonelli A."/>
            <person name="Paolocci F."/>
            <person name="Nowrousian M."/>
            <person name="Ottonello S."/>
            <person name="Baldrian P."/>
            <person name="Spatafora J.W."/>
            <person name="Henrissat B."/>
            <person name="Nagy L.G."/>
            <person name="Aury J.M."/>
            <person name="Wincker P."/>
            <person name="Grigoriev I.V."/>
            <person name="Bonfante P."/>
            <person name="Martin F.M."/>
        </authorList>
    </citation>
    <scope>NUCLEOTIDE SEQUENCE [LARGE SCALE GENOMIC DNA]</scope>
    <source>
        <strain evidence="8 9">120613-1</strain>
    </source>
</reference>
<evidence type="ECO:0000256" key="1">
    <source>
        <dbReference type="ARBA" id="ARBA00008595"/>
    </source>
</evidence>
<comment type="cofactor">
    <cofactor evidence="6">
        <name>Ca(2+)</name>
        <dbReference type="ChEBI" id="CHEBI:29108"/>
    </cofactor>
    <text evidence="6">Binds 2 calcium ions per subunit.</text>
</comment>
<evidence type="ECO:0000256" key="6">
    <source>
        <dbReference type="PIRSR" id="PIRSR602640-2"/>
    </source>
</evidence>
<dbReference type="PANTHER" id="PTHR11799:SF12">
    <property type="entry name" value="PARAOXONASE-RELATED"/>
    <property type="match status" value="1"/>
</dbReference>
<dbReference type="InterPro" id="IPR051288">
    <property type="entry name" value="Serum_paraoxonase/arylesterase"/>
</dbReference>
<keyword evidence="3" id="KW-1015">Disulfide bond</keyword>
<evidence type="ECO:0000313" key="9">
    <source>
        <dbReference type="Proteomes" id="UP000276215"/>
    </source>
</evidence>
<evidence type="ECO:0000256" key="2">
    <source>
        <dbReference type="ARBA" id="ARBA00022801"/>
    </source>
</evidence>
<keyword evidence="2" id="KW-0378">Hydrolase</keyword>
<dbReference type="GO" id="GO:0046872">
    <property type="term" value="F:metal ion binding"/>
    <property type="evidence" value="ECO:0007669"/>
    <property type="project" value="UniProtKB-KW"/>
</dbReference>
<sequence>MGIKSVLLPAIVIFLGYLLQGHVIPYARRSYQLMGFSRTRSQLPPVGSCAVAHQDKFLGCEDMHIYKKEKGTTYIFAVCLAEYENRWRSMSELRAIDKENRPVPTPAGDKIWRWRLETDEVVELELPGFAEGGDERAWHGFDFVESAAGILSFYIINHKVSGDTIEKFTHKPDPENYTFTHNATFPLPENGIGKHPNDVYAYPDPTGKDIFYVTSEHKYDLGIMRKIEDYTRRPWAHLAYYSSETDWKVVKSGFAGANGLAGRKPTNGGPARIYLSELLGGNIIILEHRPEAAGEVREIQTIPLGFLPDNPALSPGEKDLYIAGHPKPLQSYEHFYKPESISSGSAVARIALSQTGSDFFGGKDEYTSTPVVEEIFVDLEGKLINGSSTSMFWDKLPPVGATEDEDVEEGEAVVGDLFITGLTGRGILRCREFKYDASDEPTVKEEQHEDVVEENDYEEEEGE</sequence>
<protein>
    <recommendedName>
        <fullName evidence="10">Calcium-dependent phosphotriesterase</fullName>
    </recommendedName>
</protein>
<dbReference type="SUPFAM" id="SSF63829">
    <property type="entry name" value="Calcium-dependent phosphotriesterase"/>
    <property type="match status" value="1"/>
</dbReference>
<dbReference type="Gene3D" id="2.120.10.30">
    <property type="entry name" value="TolB, C-terminal domain"/>
    <property type="match status" value="1"/>
</dbReference>
<dbReference type="GO" id="GO:0004064">
    <property type="term" value="F:arylesterase activity"/>
    <property type="evidence" value="ECO:0007669"/>
    <property type="project" value="InterPro"/>
</dbReference>
<accession>A0A3N4JRI8</accession>
<dbReference type="AlphaFoldDB" id="A0A3N4JRI8"/>
<keyword evidence="4" id="KW-0325">Glycoprotein</keyword>
<feature type="binding site" evidence="6">
    <location>
        <position position="258"/>
    </location>
    <ligand>
        <name>Ca(2+)</name>
        <dbReference type="ChEBI" id="CHEBI:29108"/>
        <label>1</label>
        <note>catalytic</note>
    </ligand>
</feature>
<evidence type="ECO:0000256" key="3">
    <source>
        <dbReference type="ARBA" id="ARBA00023157"/>
    </source>
</evidence>
<feature type="binding site" evidence="6">
    <location>
        <position position="197"/>
    </location>
    <ligand>
        <name>Ca(2+)</name>
        <dbReference type="ChEBI" id="CHEBI:29108"/>
        <label>1</label>
        <note>catalytic</note>
    </ligand>
</feature>
<feature type="binding site" evidence="6">
    <location>
        <position position="309"/>
    </location>
    <ligand>
        <name>Ca(2+)</name>
        <dbReference type="ChEBI" id="CHEBI:29108"/>
        <label>1</label>
        <note>catalytic</note>
    </ligand>
</feature>
<evidence type="ECO:0000256" key="5">
    <source>
        <dbReference type="PIRSR" id="PIRSR602640-1"/>
    </source>
</evidence>
<feature type="compositionally biased region" description="Acidic residues" evidence="7">
    <location>
        <begin position="451"/>
        <end position="463"/>
    </location>
</feature>
<dbReference type="InterPro" id="IPR011042">
    <property type="entry name" value="6-blade_b-propeller_TolB-like"/>
</dbReference>
<feature type="compositionally biased region" description="Basic and acidic residues" evidence="7">
    <location>
        <begin position="438"/>
        <end position="450"/>
    </location>
</feature>
<evidence type="ECO:0008006" key="10">
    <source>
        <dbReference type="Google" id="ProtNLM"/>
    </source>
</evidence>
<gene>
    <name evidence="8" type="ORF">L873DRAFT_1804540</name>
</gene>
<keyword evidence="6" id="KW-0106">Calcium</keyword>
<comment type="similarity">
    <text evidence="1">Belongs to the paraoxonase family.</text>
</comment>
<dbReference type="OrthoDB" id="5307922at2759"/>
<keyword evidence="6" id="KW-0479">Metal-binding</keyword>
<feature type="binding site" evidence="6">
    <location>
        <position position="310"/>
    </location>
    <ligand>
        <name>Ca(2+)</name>
        <dbReference type="ChEBI" id="CHEBI:29108"/>
        <label>1</label>
        <note>catalytic</note>
    </ligand>
</feature>
<dbReference type="Pfam" id="PF01731">
    <property type="entry name" value="Arylesterase"/>
    <property type="match status" value="1"/>
</dbReference>
<proteinExistence type="inferred from homology"/>
<dbReference type="PANTHER" id="PTHR11799">
    <property type="entry name" value="PARAOXONASE"/>
    <property type="match status" value="1"/>
</dbReference>
<dbReference type="EMBL" id="ML120377">
    <property type="protein sequence ID" value="RPB00797.1"/>
    <property type="molecule type" value="Genomic_DNA"/>
</dbReference>
<dbReference type="InterPro" id="IPR002640">
    <property type="entry name" value="Arylesterase"/>
</dbReference>
<keyword evidence="9" id="KW-1185">Reference proteome</keyword>
<name>A0A3N4JRI8_9PEZI</name>
<evidence type="ECO:0000313" key="8">
    <source>
        <dbReference type="EMBL" id="RPB00797.1"/>
    </source>
</evidence>